<proteinExistence type="predicted"/>
<name>A0A6V8HPH6_TALPI</name>
<dbReference type="EMBL" id="DF933856">
    <property type="protein sequence ID" value="GAM43949.1"/>
    <property type="molecule type" value="Genomic_DNA"/>
</dbReference>
<accession>A0A6V8HPH6</accession>
<feature type="region of interest" description="Disordered" evidence="1">
    <location>
        <begin position="1"/>
        <end position="29"/>
    </location>
</feature>
<gene>
    <name evidence="2" type="ORF">TCE0_060f19177</name>
</gene>
<feature type="region of interest" description="Disordered" evidence="1">
    <location>
        <begin position="178"/>
        <end position="267"/>
    </location>
</feature>
<evidence type="ECO:0000256" key="1">
    <source>
        <dbReference type="SAM" id="MobiDB-lite"/>
    </source>
</evidence>
<feature type="region of interest" description="Disordered" evidence="1">
    <location>
        <begin position="312"/>
        <end position="337"/>
    </location>
</feature>
<protein>
    <submittedName>
        <fullName evidence="2">Uncharacterized protein</fullName>
    </submittedName>
</protein>
<sequence>MADEGTPGNLRSASLLRQAPGDDVVKPETSTPVIQHTNRVVLAPGHQLPAHLIQLLEEWHRGHPNERPLAGFKKKGSNDDDQRIFTFLSRDRKECPPIEEIIINKPLHYWVYYLPIDEGTQTGAFVKPLTWGNRICFMKKWHGGSTFQAHPIAVRLTQIDGSFGEFPDDNQWQRATEKKLPNELKAEEDDQIIRPSVSRKRSRARSDSTSSSGGDIYPEVIRPSTRQQQHRARSVHVRPSDGALRDLGSDDEVEATPVGLSNGGLPIISRSATVGRLTNAQSHNSRNAASRTSLPHTLHGGAALLTSPLMVNAPSTTTSDSGVDLTTAANTSHPHLNASGGPAIITFKLRIPRTRMERHIRIDDNEHSAEDLFKEATQYFRRHDRLIGTPILECVVEGEPDCRCIYNAKELRYFIEELRERGGIVKVTVTQSF</sequence>
<comment type="caution">
    <text evidence="2">The sequence shown here is derived from an EMBL/GenBank/DDBJ whole genome shotgun (WGS) entry which is preliminary data.</text>
</comment>
<evidence type="ECO:0000313" key="3">
    <source>
        <dbReference type="Proteomes" id="UP000053095"/>
    </source>
</evidence>
<dbReference type="AlphaFoldDB" id="A0A6V8HPH6"/>
<evidence type="ECO:0000313" key="2">
    <source>
        <dbReference type="EMBL" id="GAM43949.1"/>
    </source>
</evidence>
<dbReference type="Proteomes" id="UP000053095">
    <property type="component" value="Unassembled WGS sequence"/>
</dbReference>
<keyword evidence="3" id="KW-1185">Reference proteome</keyword>
<organism evidence="2 3">
    <name type="scientific">Talaromyces pinophilus</name>
    <name type="common">Penicillium pinophilum</name>
    <dbReference type="NCBI Taxonomy" id="128442"/>
    <lineage>
        <taxon>Eukaryota</taxon>
        <taxon>Fungi</taxon>
        <taxon>Dikarya</taxon>
        <taxon>Ascomycota</taxon>
        <taxon>Pezizomycotina</taxon>
        <taxon>Eurotiomycetes</taxon>
        <taxon>Eurotiomycetidae</taxon>
        <taxon>Eurotiales</taxon>
        <taxon>Trichocomaceae</taxon>
        <taxon>Talaromyces</taxon>
        <taxon>Talaromyces sect. Talaromyces</taxon>
    </lineage>
</organism>
<reference evidence="3" key="1">
    <citation type="journal article" date="2015" name="Genome Announc.">
        <title>Draft genome sequence of Talaromyces cellulolyticus strain Y-94, a source of lignocellulosic biomass-degrading enzymes.</title>
        <authorList>
            <person name="Fujii T."/>
            <person name="Koike H."/>
            <person name="Sawayama S."/>
            <person name="Yano S."/>
            <person name="Inoue H."/>
        </authorList>
    </citation>
    <scope>NUCLEOTIDE SEQUENCE [LARGE SCALE GENOMIC DNA]</scope>
    <source>
        <strain evidence="3">Y-94</strain>
    </source>
</reference>